<dbReference type="RefSeq" id="WP_404548546.1">
    <property type="nucleotide sequence ID" value="NZ_JADIKJ010000017.1"/>
</dbReference>
<evidence type="ECO:0000313" key="4">
    <source>
        <dbReference type="Proteomes" id="UP001620461"/>
    </source>
</evidence>
<dbReference type="PANTHER" id="PTHR36924:SF1">
    <property type="entry name" value="ANTITOXIN HIGA-1"/>
    <property type="match status" value="1"/>
</dbReference>
<dbReference type="NCBIfam" id="TIGR02607">
    <property type="entry name" value="antidote_HigA"/>
    <property type="match status" value="1"/>
</dbReference>
<dbReference type="Proteomes" id="UP001620461">
    <property type="component" value="Unassembled WGS sequence"/>
</dbReference>
<dbReference type="CDD" id="cd00093">
    <property type="entry name" value="HTH_XRE"/>
    <property type="match status" value="1"/>
</dbReference>
<dbReference type="PROSITE" id="PS50943">
    <property type="entry name" value="HTH_CROC1"/>
    <property type="match status" value="1"/>
</dbReference>
<name>A0ABW8JKQ0_9GAMM</name>
<dbReference type="Gene3D" id="1.10.260.40">
    <property type="entry name" value="lambda repressor-like DNA-binding domains"/>
    <property type="match status" value="1"/>
</dbReference>
<dbReference type="SMART" id="SM00530">
    <property type="entry name" value="HTH_XRE"/>
    <property type="match status" value="1"/>
</dbReference>
<dbReference type="PANTHER" id="PTHR36924">
    <property type="entry name" value="ANTITOXIN HIGA-1"/>
    <property type="match status" value="1"/>
</dbReference>
<gene>
    <name evidence="3" type="ORF">ISP15_15345</name>
</gene>
<keyword evidence="1" id="KW-0238">DNA-binding</keyword>
<comment type="caution">
    <text evidence="3">The sequence shown here is derived from an EMBL/GenBank/DDBJ whole genome shotgun (WGS) entry which is preliminary data.</text>
</comment>
<evidence type="ECO:0000259" key="2">
    <source>
        <dbReference type="PROSITE" id="PS50943"/>
    </source>
</evidence>
<proteinExistence type="predicted"/>
<dbReference type="InterPro" id="IPR013430">
    <property type="entry name" value="Toxin_antidote_HigA"/>
</dbReference>
<dbReference type="EMBL" id="JADIKJ010000017">
    <property type="protein sequence ID" value="MFK2901712.1"/>
    <property type="molecule type" value="Genomic_DNA"/>
</dbReference>
<dbReference type="Pfam" id="PF01381">
    <property type="entry name" value="HTH_3"/>
    <property type="match status" value="1"/>
</dbReference>
<protein>
    <submittedName>
        <fullName evidence="3">HigA family addiction module antidote protein</fullName>
    </submittedName>
</protein>
<evidence type="ECO:0000313" key="3">
    <source>
        <dbReference type="EMBL" id="MFK2901712.1"/>
    </source>
</evidence>
<accession>A0ABW8JKQ0</accession>
<evidence type="ECO:0000256" key="1">
    <source>
        <dbReference type="ARBA" id="ARBA00023125"/>
    </source>
</evidence>
<feature type="domain" description="HTH cro/C1-type" evidence="2">
    <location>
        <begin position="28"/>
        <end position="68"/>
    </location>
</feature>
<organism evidence="3 4">
    <name type="scientific">Dyella jejuensis</name>
    <dbReference type="NCBI Taxonomy" id="1432009"/>
    <lineage>
        <taxon>Bacteria</taxon>
        <taxon>Pseudomonadati</taxon>
        <taxon>Pseudomonadota</taxon>
        <taxon>Gammaproteobacteria</taxon>
        <taxon>Lysobacterales</taxon>
        <taxon>Rhodanobacteraceae</taxon>
        <taxon>Dyella</taxon>
    </lineage>
</organism>
<keyword evidence="4" id="KW-1185">Reference proteome</keyword>
<dbReference type="InterPro" id="IPR001387">
    <property type="entry name" value="Cro/C1-type_HTH"/>
</dbReference>
<dbReference type="InterPro" id="IPR010982">
    <property type="entry name" value="Lambda_DNA-bd_dom_sf"/>
</dbReference>
<dbReference type="SUPFAM" id="SSF47413">
    <property type="entry name" value="lambda repressor-like DNA-binding domains"/>
    <property type="match status" value="1"/>
</dbReference>
<reference evidence="3 4" key="1">
    <citation type="submission" date="2020-10" db="EMBL/GenBank/DDBJ databases">
        <title>Phylogeny of dyella-like bacteria.</title>
        <authorList>
            <person name="Fu J."/>
        </authorList>
    </citation>
    <scope>NUCLEOTIDE SEQUENCE [LARGE SCALE GENOMIC DNA]</scope>
    <source>
        <strain evidence="3 4">JP1</strain>
    </source>
</reference>
<sequence>MRKLPYPHPGEILAEEFLKPMDITPYRLAKAIGISQTRVGEIIAGKRAITADTGLRLSKFFGMNEGFWTGLQDDYDRAMTKDQIEAELEKIQTYSHAA</sequence>